<protein>
    <submittedName>
        <fullName evidence="2">Uncharacterized protein</fullName>
    </submittedName>
</protein>
<feature type="compositionally biased region" description="Basic and acidic residues" evidence="1">
    <location>
        <begin position="75"/>
        <end position="89"/>
    </location>
</feature>
<feature type="compositionally biased region" description="Basic residues" evidence="1">
    <location>
        <begin position="94"/>
        <end position="103"/>
    </location>
</feature>
<feature type="region of interest" description="Disordered" evidence="1">
    <location>
        <begin position="74"/>
        <end position="103"/>
    </location>
</feature>
<comment type="caution">
    <text evidence="2">The sequence shown here is derived from an EMBL/GenBank/DDBJ whole genome shotgun (WGS) entry which is preliminary data.</text>
</comment>
<sequence>QARSHRLRGVRSICVVSVLAQRWTEICAVPVGAGLPAKRPEQTTQNRKSKVGFGIGESVAIRLLLIFLRASSGDADSRLQEAEQRRLEGQVRSTLRRSRRREM</sequence>
<organism evidence="2 3">
    <name type="scientific">Pseudomonas urmiensis</name>
    <dbReference type="NCBI Taxonomy" id="2745493"/>
    <lineage>
        <taxon>Bacteria</taxon>
        <taxon>Pseudomonadati</taxon>
        <taxon>Pseudomonadota</taxon>
        <taxon>Gammaproteobacteria</taxon>
        <taxon>Pseudomonadales</taxon>
        <taxon>Pseudomonadaceae</taxon>
        <taxon>Pseudomonas</taxon>
    </lineage>
</organism>
<accession>A0ABW8NZF9</accession>
<gene>
    <name evidence="2" type="ORF">KW869_17735</name>
</gene>
<dbReference type="EMBL" id="JAHWXS010000019">
    <property type="protein sequence ID" value="MFK5735379.1"/>
    <property type="molecule type" value="Genomic_DNA"/>
</dbReference>
<dbReference type="Proteomes" id="UP001621534">
    <property type="component" value="Unassembled WGS sequence"/>
</dbReference>
<name>A0ABW8NZF9_9PSED</name>
<evidence type="ECO:0000313" key="3">
    <source>
        <dbReference type="Proteomes" id="UP001621534"/>
    </source>
</evidence>
<keyword evidence="3" id="KW-1185">Reference proteome</keyword>
<evidence type="ECO:0000256" key="1">
    <source>
        <dbReference type="SAM" id="MobiDB-lite"/>
    </source>
</evidence>
<evidence type="ECO:0000313" key="2">
    <source>
        <dbReference type="EMBL" id="MFK5735379.1"/>
    </source>
</evidence>
<proteinExistence type="predicted"/>
<dbReference type="RefSeq" id="WP_405129854.1">
    <property type="nucleotide sequence ID" value="NZ_JAHWXS010000019.1"/>
</dbReference>
<reference evidence="2 3" key="1">
    <citation type="journal article" date="2012" name="Plant Soil">
        <title>Screening of plant growth-promoting traits in arsenic-resistant bacteria isolated from the rhizosphere of soybean plants from Argentinean agricultural soil.</title>
        <authorList>
            <person name="Wevar Oller A.L."/>
            <person name="Talano M.A."/>
            <person name="Agostini E."/>
        </authorList>
    </citation>
    <scope>NUCLEOTIDE SEQUENCE [LARGE SCALE GENOMIC DNA]</scope>
    <source>
        <strain evidence="2 3">AW4</strain>
    </source>
</reference>
<feature type="non-terminal residue" evidence="2">
    <location>
        <position position="1"/>
    </location>
</feature>